<dbReference type="EMBL" id="JAGDYM010000004">
    <property type="protein sequence ID" value="MBO1900999.1"/>
    <property type="molecule type" value="Genomic_DNA"/>
</dbReference>
<accession>A0A939S562</accession>
<dbReference type="RefSeq" id="WP_208096000.1">
    <property type="nucleotide sequence ID" value="NZ_JAGDYM010000004.1"/>
</dbReference>
<evidence type="ECO:0000313" key="3">
    <source>
        <dbReference type="Proteomes" id="UP000664382"/>
    </source>
</evidence>
<keyword evidence="3" id="KW-1185">Reference proteome</keyword>
<sequence>MTDQARDTSNTEADAAETVQHLPTTGGTLTGDLYLKSPPRRDFEGFASRSTRIILESYNRSSLPNNRSGDVMELRWREPDAKAFIGWWDYTDPENPSMKAWIGAHDKATDIEEAPHRHWSVEVANSEGDMKTRLAIPYGTDHTNIKTSSADFTVGFGVLRVAGSGGTNRDLEFANRPTAEKSQRRFTIRLDEKNDVRLISRNDEGDPIDRPVMFVRRLTGAVGFGTTNPERHIHIKAEQKPLLVEGTAPTDQSLVRFKVRGPETPALEVSVRGEEKSRFTVRGDGRLSWRDGRGGAPVVLKPASDGVLELEGDLEVSDANRGVILRDGGKRYRLGVSRGQLKVTAL</sequence>
<reference evidence="2" key="1">
    <citation type="submission" date="2021-03" db="EMBL/GenBank/DDBJ databases">
        <title>Leucobacter chromiisoli sp. nov., isolated from chromium-containing soil of chemical plant.</title>
        <authorList>
            <person name="Xu Z."/>
        </authorList>
    </citation>
    <scope>NUCLEOTIDE SEQUENCE</scope>
    <source>
        <strain evidence="2">S27</strain>
    </source>
</reference>
<evidence type="ECO:0000313" key="2">
    <source>
        <dbReference type="EMBL" id="MBO1900999.1"/>
    </source>
</evidence>
<comment type="caution">
    <text evidence="2">The sequence shown here is derived from an EMBL/GenBank/DDBJ whole genome shotgun (WGS) entry which is preliminary data.</text>
</comment>
<name>A0A939S562_9MICO</name>
<gene>
    <name evidence="2" type="ORF">J4H92_03425</name>
</gene>
<protein>
    <submittedName>
        <fullName evidence="2">Uncharacterized protein</fullName>
    </submittedName>
</protein>
<dbReference type="Proteomes" id="UP000664382">
    <property type="component" value="Unassembled WGS sequence"/>
</dbReference>
<organism evidence="2 3">
    <name type="scientific">Leucobacter weissii</name>
    <dbReference type="NCBI Taxonomy" id="1983706"/>
    <lineage>
        <taxon>Bacteria</taxon>
        <taxon>Bacillati</taxon>
        <taxon>Actinomycetota</taxon>
        <taxon>Actinomycetes</taxon>
        <taxon>Micrococcales</taxon>
        <taxon>Microbacteriaceae</taxon>
        <taxon>Leucobacter</taxon>
    </lineage>
</organism>
<proteinExistence type="predicted"/>
<feature type="compositionally biased region" description="Low complexity" evidence="1">
    <location>
        <begin position="22"/>
        <end position="34"/>
    </location>
</feature>
<feature type="region of interest" description="Disordered" evidence="1">
    <location>
        <begin position="1"/>
        <end position="34"/>
    </location>
</feature>
<evidence type="ECO:0000256" key="1">
    <source>
        <dbReference type="SAM" id="MobiDB-lite"/>
    </source>
</evidence>
<dbReference type="AlphaFoldDB" id="A0A939S562"/>